<dbReference type="Gene3D" id="3.30.70.1560">
    <property type="entry name" value="Alpha-L RNA-binding motif"/>
    <property type="match status" value="1"/>
</dbReference>
<protein>
    <recommendedName>
        <fullName evidence="7">Pseudouridine synthase</fullName>
        <ecNumber evidence="7">5.4.99.-</ecNumber>
    </recommendedName>
</protein>
<dbReference type="SMART" id="SM00363">
    <property type="entry name" value="S4"/>
    <property type="match status" value="1"/>
</dbReference>
<dbReference type="InterPro" id="IPR020094">
    <property type="entry name" value="TruA/RsuA/RluB/E/F_N"/>
</dbReference>
<keyword evidence="10" id="KW-1185">Reference proteome</keyword>
<evidence type="ECO:0000313" key="9">
    <source>
        <dbReference type="EMBL" id="MDK9556317.1"/>
    </source>
</evidence>
<dbReference type="InterPro" id="IPR050343">
    <property type="entry name" value="RsuA_PseudoU_synthase"/>
</dbReference>
<dbReference type="EMBL" id="JASSQD010000001">
    <property type="protein sequence ID" value="MDK9556317.1"/>
    <property type="molecule type" value="Genomic_DNA"/>
</dbReference>
<sequence length="243" mass="26346">MVRLDQFIAASTPLSRKDAKRAIGAGRVRVNGVPCKLANTKLRADVTVTLDGQACAVPGERYLMLNKPAGVVSATRDSEHPIALDLLPAELAVGLHIAGRLDADTTGLLLLTTDGQWSHRITSPRVECPKTYLVSLSDDLSESAIQLLEEGVALRNDPQPTRPARVRVRQPRLIELTISEGRYHQVKRMLAAVGNHVDALHRLRIGAIRLDPGLEPGQFRMLTPEEVDSVGQVSVRSARSAGP</sequence>
<gene>
    <name evidence="9" type="ORF">QQF73_01670</name>
</gene>
<dbReference type="InterPro" id="IPR036986">
    <property type="entry name" value="S4_RNA-bd_sf"/>
</dbReference>
<dbReference type="RefSeq" id="WP_219867152.1">
    <property type="nucleotide sequence ID" value="NZ_JASSQD010000001.1"/>
</dbReference>
<dbReference type="Pfam" id="PF00849">
    <property type="entry name" value="PseudoU_synth_2"/>
    <property type="match status" value="1"/>
</dbReference>
<evidence type="ECO:0000259" key="8">
    <source>
        <dbReference type="SMART" id="SM00363"/>
    </source>
</evidence>
<dbReference type="PROSITE" id="PS50889">
    <property type="entry name" value="S4"/>
    <property type="match status" value="1"/>
</dbReference>
<reference evidence="9 10" key="1">
    <citation type="submission" date="2023-05" db="EMBL/GenBank/DDBJ databases">
        <title>Marinobacter albus sp. nov., a marine bacterium isolated from sand in a coastal intertidal zone of huludao.</title>
        <authorList>
            <person name="Deng T."/>
        </authorList>
    </citation>
    <scope>NUCLEOTIDE SEQUENCE [LARGE SCALE GENOMIC DNA]</scope>
    <source>
        <strain evidence="9 10">M216</strain>
    </source>
</reference>
<feature type="domain" description="RNA-binding S4" evidence="8">
    <location>
        <begin position="2"/>
        <end position="69"/>
    </location>
</feature>
<dbReference type="InterPro" id="IPR020103">
    <property type="entry name" value="PsdUridine_synth_cat_dom_sf"/>
</dbReference>
<keyword evidence="3 7" id="KW-0413">Isomerase</keyword>
<dbReference type="PANTHER" id="PTHR47683">
    <property type="entry name" value="PSEUDOURIDINE SYNTHASE FAMILY PROTEIN-RELATED"/>
    <property type="match status" value="1"/>
</dbReference>
<dbReference type="PANTHER" id="PTHR47683:SF4">
    <property type="entry name" value="PSEUDOURIDINE SYNTHASE"/>
    <property type="match status" value="1"/>
</dbReference>
<dbReference type="PROSITE" id="PS01149">
    <property type="entry name" value="PSI_RSU"/>
    <property type="match status" value="1"/>
</dbReference>
<evidence type="ECO:0000256" key="7">
    <source>
        <dbReference type="RuleBase" id="RU003887"/>
    </source>
</evidence>
<dbReference type="CDD" id="cd00165">
    <property type="entry name" value="S4"/>
    <property type="match status" value="1"/>
</dbReference>
<evidence type="ECO:0000313" key="10">
    <source>
        <dbReference type="Proteomes" id="UP001223547"/>
    </source>
</evidence>
<dbReference type="InterPro" id="IPR042092">
    <property type="entry name" value="PsdUridine_s_RsuA/RluB/E/F_cat"/>
</dbReference>
<evidence type="ECO:0000256" key="3">
    <source>
        <dbReference type="ARBA" id="ARBA00023235"/>
    </source>
</evidence>
<dbReference type="EC" id="5.4.99.-" evidence="7"/>
<evidence type="ECO:0000256" key="4">
    <source>
        <dbReference type="ARBA" id="ARBA00036749"/>
    </source>
</evidence>
<dbReference type="Gene3D" id="3.10.290.10">
    <property type="entry name" value="RNA-binding S4 domain"/>
    <property type="match status" value="1"/>
</dbReference>
<evidence type="ECO:0000256" key="1">
    <source>
        <dbReference type="ARBA" id="ARBA00008348"/>
    </source>
</evidence>
<evidence type="ECO:0000256" key="2">
    <source>
        <dbReference type="ARBA" id="ARBA00022884"/>
    </source>
</evidence>
<proteinExistence type="inferred from homology"/>
<comment type="similarity">
    <text evidence="1 7">Belongs to the pseudouridine synthase RsuA family.</text>
</comment>
<comment type="function">
    <text evidence="5">Responsible for synthesis of pseudouridine from uracil-516 in 16S ribosomal RNA.</text>
</comment>
<dbReference type="SUPFAM" id="SSF55174">
    <property type="entry name" value="Alpha-L RNA-binding motif"/>
    <property type="match status" value="1"/>
</dbReference>
<dbReference type="InterPro" id="IPR000748">
    <property type="entry name" value="PsdUridine_synth_RsuA/RluB/E/F"/>
</dbReference>
<accession>A0ABT7H8E0</accession>
<comment type="catalytic activity">
    <reaction evidence="4">
        <text>uridine(516) in 16S rRNA = pseudouridine(516) in 16S rRNA</text>
        <dbReference type="Rhea" id="RHEA:38867"/>
        <dbReference type="Rhea" id="RHEA-COMP:10089"/>
        <dbReference type="Rhea" id="RHEA-COMP:10090"/>
        <dbReference type="ChEBI" id="CHEBI:65314"/>
        <dbReference type="ChEBI" id="CHEBI:65315"/>
        <dbReference type="EC" id="5.4.99.19"/>
    </reaction>
</comment>
<name>A0ABT7H8E0_9GAMM</name>
<keyword evidence="2 6" id="KW-0694">RNA-binding</keyword>
<evidence type="ECO:0000256" key="6">
    <source>
        <dbReference type="PROSITE-ProRule" id="PRU00182"/>
    </source>
</evidence>
<dbReference type="Gene3D" id="3.30.70.580">
    <property type="entry name" value="Pseudouridine synthase I, catalytic domain, N-terminal subdomain"/>
    <property type="match status" value="1"/>
</dbReference>
<organism evidence="9 10">
    <name type="scientific">Marinobacter albus</name>
    <dbReference type="NCBI Taxonomy" id="3030833"/>
    <lineage>
        <taxon>Bacteria</taxon>
        <taxon>Pseudomonadati</taxon>
        <taxon>Pseudomonadota</taxon>
        <taxon>Gammaproteobacteria</taxon>
        <taxon>Pseudomonadales</taxon>
        <taxon>Marinobacteraceae</taxon>
        <taxon>Marinobacter</taxon>
    </lineage>
</organism>
<dbReference type="Pfam" id="PF01479">
    <property type="entry name" value="S4"/>
    <property type="match status" value="1"/>
</dbReference>
<dbReference type="InterPro" id="IPR018496">
    <property type="entry name" value="PsdUridine_synth_RsuA/RluB_CS"/>
</dbReference>
<dbReference type="InterPro" id="IPR006145">
    <property type="entry name" value="PsdUridine_synth_RsuA/RluA"/>
</dbReference>
<dbReference type="Proteomes" id="UP001223547">
    <property type="component" value="Unassembled WGS sequence"/>
</dbReference>
<dbReference type="InterPro" id="IPR002942">
    <property type="entry name" value="S4_RNA-bd"/>
</dbReference>
<dbReference type="CDD" id="cd02553">
    <property type="entry name" value="PseudoU_synth_RsuA"/>
    <property type="match status" value="1"/>
</dbReference>
<dbReference type="SUPFAM" id="SSF55120">
    <property type="entry name" value="Pseudouridine synthase"/>
    <property type="match status" value="1"/>
</dbReference>
<dbReference type="NCBIfam" id="TIGR00093">
    <property type="entry name" value="pseudouridine synthase"/>
    <property type="match status" value="1"/>
</dbReference>
<comment type="caution">
    <text evidence="9">The sequence shown here is derived from an EMBL/GenBank/DDBJ whole genome shotgun (WGS) entry which is preliminary data.</text>
</comment>
<evidence type="ECO:0000256" key="5">
    <source>
        <dbReference type="ARBA" id="ARBA00037590"/>
    </source>
</evidence>